<gene>
    <name evidence="1" type="ORF">CFX0092_A1800</name>
</gene>
<evidence type="ECO:0000313" key="1">
    <source>
        <dbReference type="EMBL" id="CUS03678.2"/>
    </source>
</evidence>
<dbReference type="OrthoDB" id="160676at2"/>
<name>A0A160T3S4_9CHLR</name>
<sequence length="117" mass="12691">MNLMIETVTPPNSGTFRLELQLSADILVPADTARRQVSTFVGLEIADLLHGERPDLVWQEQGVSWRVPVVLSSRSLGRVGVVGAIDVDVKTGELHINDEILHTIEDNAQRLAAGAAL</sequence>
<dbReference type="EMBL" id="LN890655">
    <property type="protein sequence ID" value="CUS03678.2"/>
    <property type="molecule type" value="Genomic_DNA"/>
</dbReference>
<dbReference type="AlphaFoldDB" id="A0A160T3S4"/>
<reference evidence="1" key="1">
    <citation type="submission" date="2016-01" db="EMBL/GenBank/DDBJ databases">
        <authorList>
            <person name="Mcilroy J.S."/>
            <person name="Karst M S."/>
            <person name="Albertsen M."/>
        </authorList>
    </citation>
    <scope>NUCLEOTIDE SEQUENCE</scope>
    <source>
        <strain evidence="1">Cfx-K</strain>
    </source>
</reference>
<proteinExistence type="predicted"/>
<dbReference type="Proteomes" id="UP000215027">
    <property type="component" value="Chromosome I"/>
</dbReference>
<evidence type="ECO:0000313" key="2">
    <source>
        <dbReference type="Proteomes" id="UP000215027"/>
    </source>
</evidence>
<organism evidence="1 2">
    <name type="scientific">Candidatus Promineifilum breve</name>
    <dbReference type="NCBI Taxonomy" id="1806508"/>
    <lineage>
        <taxon>Bacteria</taxon>
        <taxon>Bacillati</taxon>
        <taxon>Chloroflexota</taxon>
        <taxon>Ardenticatenia</taxon>
        <taxon>Candidatus Promineifilales</taxon>
        <taxon>Candidatus Promineifilaceae</taxon>
        <taxon>Candidatus Promineifilum</taxon>
    </lineage>
</organism>
<accession>A0A160T3S4</accession>
<dbReference type="KEGG" id="pbf:CFX0092_A1800"/>
<protein>
    <submittedName>
        <fullName evidence="1">Uncharacterized protein</fullName>
    </submittedName>
</protein>
<keyword evidence="2" id="KW-1185">Reference proteome</keyword>
<dbReference type="RefSeq" id="WP_095043131.1">
    <property type="nucleotide sequence ID" value="NZ_LN890655.1"/>
</dbReference>